<keyword evidence="1" id="KW-1133">Transmembrane helix</keyword>
<evidence type="ECO:0008006" key="4">
    <source>
        <dbReference type="Google" id="ProtNLM"/>
    </source>
</evidence>
<evidence type="ECO:0000313" key="2">
    <source>
        <dbReference type="EMBL" id="HJF33191.1"/>
    </source>
</evidence>
<name>A0A921KEY2_SPOPS</name>
<evidence type="ECO:0000313" key="3">
    <source>
        <dbReference type="Proteomes" id="UP000698173"/>
    </source>
</evidence>
<proteinExistence type="predicted"/>
<dbReference type="AlphaFoldDB" id="A0A921KEY2"/>
<dbReference type="Proteomes" id="UP000698173">
    <property type="component" value="Unassembled WGS sequence"/>
</dbReference>
<sequence>MVYQAKTKRIGLVFLLVIPVVTSRYEFLNHSNGWFFYILILIGVCLILAIFITYQFTIKDGHLIYEVFLLTVPIYRKKIQAGQIKVIKFKRIGWREKGAIIKADKGVNIRIVSFSPDKVIEDLIHFAHENDIAIAETKRYQALK</sequence>
<reference evidence="2" key="1">
    <citation type="journal article" date="2021" name="PeerJ">
        <title>Extensive microbial diversity within the chicken gut microbiome revealed by metagenomics and culture.</title>
        <authorList>
            <person name="Gilroy R."/>
            <person name="Ravi A."/>
            <person name="Getino M."/>
            <person name="Pursley I."/>
            <person name="Horton D.L."/>
            <person name="Alikhan N.F."/>
            <person name="Baker D."/>
            <person name="Gharbi K."/>
            <person name="Hall N."/>
            <person name="Watson M."/>
            <person name="Adriaenssens E.M."/>
            <person name="Foster-Nyarko E."/>
            <person name="Jarju S."/>
            <person name="Secka A."/>
            <person name="Antonio M."/>
            <person name="Oren A."/>
            <person name="Chaudhuri R.R."/>
            <person name="La Ragione R."/>
            <person name="Hildebrand F."/>
            <person name="Pallen M.J."/>
        </authorList>
    </citation>
    <scope>NUCLEOTIDE SEQUENCE</scope>
    <source>
        <strain evidence="2">CHK171-7178</strain>
    </source>
</reference>
<protein>
    <recommendedName>
        <fullName evidence="4">PH domain-containing protein</fullName>
    </recommendedName>
</protein>
<reference evidence="2" key="2">
    <citation type="submission" date="2021-09" db="EMBL/GenBank/DDBJ databases">
        <authorList>
            <person name="Gilroy R."/>
        </authorList>
    </citation>
    <scope>NUCLEOTIDE SEQUENCE</scope>
    <source>
        <strain evidence="2">CHK171-7178</strain>
    </source>
</reference>
<evidence type="ECO:0000256" key="1">
    <source>
        <dbReference type="SAM" id="Phobius"/>
    </source>
</evidence>
<gene>
    <name evidence="2" type="ORF">K8V56_15630</name>
</gene>
<comment type="caution">
    <text evidence="2">The sequence shown here is derived from an EMBL/GenBank/DDBJ whole genome shotgun (WGS) entry which is preliminary data.</text>
</comment>
<keyword evidence="1" id="KW-0472">Membrane</keyword>
<accession>A0A921KEY2</accession>
<dbReference type="EMBL" id="DYWT01000245">
    <property type="protein sequence ID" value="HJF33191.1"/>
    <property type="molecule type" value="Genomic_DNA"/>
</dbReference>
<organism evidence="2 3">
    <name type="scientific">Sporosarcina psychrophila</name>
    <name type="common">Bacillus psychrophilus</name>
    <dbReference type="NCBI Taxonomy" id="1476"/>
    <lineage>
        <taxon>Bacteria</taxon>
        <taxon>Bacillati</taxon>
        <taxon>Bacillota</taxon>
        <taxon>Bacilli</taxon>
        <taxon>Bacillales</taxon>
        <taxon>Caryophanaceae</taxon>
        <taxon>Sporosarcina</taxon>
    </lineage>
</organism>
<feature type="transmembrane region" description="Helical" evidence="1">
    <location>
        <begin position="34"/>
        <end position="54"/>
    </location>
</feature>
<keyword evidence="1" id="KW-0812">Transmembrane</keyword>